<dbReference type="Pfam" id="PF06414">
    <property type="entry name" value="Zeta_toxin"/>
    <property type="match status" value="1"/>
</dbReference>
<dbReference type="RefSeq" id="WP_091517341.1">
    <property type="nucleotide sequence ID" value="NZ_FOVI01000001.1"/>
</dbReference>
<proteinExistence type="predicted"/>
<dbReference type="AlphaFoldDB" id="A0A1I4W460"/>
<gene>
    <name evidence="4" type="ORF">SAMN05421741_10156</name>
</gene>
<dbReference type="GO" id="GO:0016301">
    <property type="term" value="F:kinase activity"/>
    <property type="evidence" value="ECO:0007669"/>
    <property type="project" value="InterPro"/>
</dbReference>
<keyword evidence="5" id="KW-1185">Reference proteome</keyword>
<accession>A0A1I4W460</accession>
<dbReference type="EMBL" id="FOVI01000001">
    <property type="protein sequence ID" value="SFN08283.1"/>
    <property type="molecule type" value="Genomic_DNA"/>
</dbReference>
<evidence type="ECO:0000256" key="2">
    <source>
        <dbReference type="ARBA" id="ARBA00022840"/>
    </source>
</evidence>
<keyword evidence="2" id="KW-0067">ATP-binding</keyword>
<dbReference type="STRING" id="913024.SAMN05421741_10156"/>
<dbReference type="InterPro" id="IPR027417">
    <property type="entry name" value="P-loop_NTPase"/>
</dbReference>
<dbReference type="InterPro" id="IPR010488">
    <property type="entry name" value="Zeta_toxin_domain"/>
</dbReference>
<dbReference type="Gene3D" id="3.40.50.300">
    <property type="entry name" value="P-loop containing nucleotide triphosphate hydrolases"/>
    <property type="match status" value="1"/>
</dbReference>
<dbReference type="SUPFAM" id="SSF52540">
    <property type="entry name" value="P-loop containing nucleoside triphosphate hydrolases"/>
    <property type="match status" value="1"/>
</dbReference>
<dbReference type="Proteomes" id="UP000199036">
    <property type="component" value="Unassembled WGS sequence"/>
</dbReference>
<keyword evidence="1" id="KW-0547">Nucleotide-binding</keyword>
<dbReference type="OrthoDB" id="9791543at2"/>
<evidence type="ECO:0000313" key="5">
    <source>
        <dbReference type="Proteomes" id="UP000199036"/>
    </source>
</evidence>
<protein>
    <submittedName>
        <fullName evidence="4">Predicted ABC-type ATPase</fullName>
    </submittedName>
</protein>
<reference evidence="5" key="1">
    <citation type="submission" date="2016-10" db="EMBL/GenBank/DDBJ databases">
        <authorList>
            <person name="Varghese N."/>
            <person name="Submissions S."/>
        </authorList>
    </citation>
    <scope>NUCLEOTIDE SEQUENCE [LARGE SCALE GENOMIC DNA]</scope>
    <source>
        <strain evidence="5">DS-12</strain>
    </source>
</reference>
<dbReference type="PANTHER" id="PTHR39206">
    <property type="entry name" value="SLL8004 PROTEIN"/>
    <property type="match status" value="1"/>
</dbReference>
<evidence type="ECO:0000256" key="1">
    <source>
        <dbReference type="ARBA" id="ARBA00022741"/>
    </source>
</evidence>
<evidence type="ECO:0000259" key="3">
    <source>
        <dbReference type="Pfam" id="PF06414"/>
    </source>
</evidence>
<feature type="domain" description="Zeta toxin" evidence="3">
    <location>
        <begin position="4"/>
        <end position="161"/>
    </location>
</feature>
<sequence length="195" mass="22318">MNEKNLYIIAGCNGAGKTTASFTILPEILDCKEFVNADEIAKGLSPFQPEKVAFESGRIMLNRIDELFQNQENFAFETTLASKTYKHKVNKAKANGYSVTLLFFWLKDSNLAKERVKVRVNEGGHNIPENVIERRYLNGIKNLFEIYIDMVEQTLIFDNSDGKPVLIAEKNFAENIIIHNLDKFNSLKKVYDERC</sequence>
<evidence type="ECO:0000313" key="4">
    <source>
        <dbReference type="EMBL" id="SFN08283.1"/>
    </source>
</evidence>
<dbReference type="PANTHER" id="PTHR39206:SF1">
    <property type="entry name" value="SLL8004 PROTEIN"/>
    <property type="match status" value="1"/>
</dbReference>
<dbReference type="GO" id="GO:0005524">
    <property type="term" value="F:ATP binding"/>
    <property type="evidence" value="ECO:0007669"/>
    <property type="project" value="UniProtKB-KW"/>
</dbReference>
<organism evidence="4 5">
    <name type="scientific">Paenimyroides ummariense</name>
    <dbReference type="NCBI Taxonomy" id="913024"/>
    <lineage>
        <taxon>Bacteria</taxon>
        <taxon>Pseudomonadati</taxon>
        <taxon>Bacteroidota</taxon>
        <taxon>Flavobacteriia</taxon>
        <taxon>Flavobacteriales</taxon>
        <taxon>Flavobacteriaceae</taxon>
        <taxon>Paenimyroides</taxon>
    </lineage>
</organism>
<name>A0A1I4W460_9FLAO</name>